<evidence type="ECO:0000256" key="6">
    <source>
        <dbReference type="SAM" id="Phobius"/>
    </source>
</evidence>
<name>A0A835LL82_9MAGN</name>
<evidence type="ECO:0000259" key="7">
    <source>
        <dbReference type="PROSITE" id="PS51005"/>
    </source>
</evidence>
<dbReference type="Pfam" id="PF02365">
    <property type="entry name" value="NAM"/>
    <property type="match status" value="1"/>
</dbReference>
<evidence type="ECO:0000313" key="8">
    <source>
        <dbReference type="EMBL" id="KAF9599723.1"/>
    </source>
</evidence>
<dbReference type="InterPro" id="IPR036093">
    <property type="entry name" value="NAC_dom_sf"/>
</dbReference>
<evidence type="ECO:0000256" key="5">
    <source>
        <dbReference type="ARBA" id="ARBA00023242"/>
    </source>
</evidence>
<keyword evidence="6" id="KW-1133">Transmembrane helix</keyword>
<dbReference type="PANTHER" id="PTHR31744:SF210">
    <property type="entry name" value="NAC DOMAIN-CONTAINING PROTEIN 86-LIKE"/>
    <property type="match status" value="1"/>
</dbReference>
<evidence type="ECO:0000256" key="3">
    <source>
        <dbReference type="ARBA" id="ARBA00023125"/>
    </source>
</evidence>
<comment type="subcellular location">
    <subcellularLocation>
        <location evidence="1">Nucleus</location>
    </subcellularLocation>
</comment>
<evidence type="ECO:0000256" key="2">
    <source>
        <dbReference type="ARBA" id="ARBA00023015"/>
    </source>
</evidence>
<dbReference type="InterPro" id="IPR003441">
    <property type="entry name" value="NAC-dom"/>
</dbReference>
<dbReference type="GO" id="GO:0006355">
    <property type="term" value="P:regulation of DNA-templated transcription"/>
    <property type="evidence" value="ECO:0007669"/>
    <property type="project" value="InterPro"/>
</dbReference>
<keyword evidence="5" id="KW-0539">Nucleus</keyword>
<proteinExistence type="predicted"/>
<sequence length="632" mass="69424">MTGTTLPPGFRFHPTDVELVLYYLKRKVLGKSHRFQAIVELDLYKFAPWDLPEKSCLRSGDLEWYFFCPRDRKYNNGPRTNRATGIGYWKTTGRDRTICNGPDTVGMKKTLIFHLGRAPRGDRTNWVMHEYRLEVKQLFDTGVSQDSFVLCKIFEKSGAGPKNGEQRGAPFKEEEWEDDLIDNSLAPLALNESGSPSSVLDTEKNAVIEDSALIPGETCESLEPPCKNASNDASGKPPFVLEDDDMDSLLAILGDENDMSQTINNNNEIPWLLNQENNVEAPPPDGCDIFGSLGDLGVRAEPSTVVAFSPTDVKDKYILGQTLLGDDEVYLELNDFNGPMKYPIHGDGPKHIQYDNFSSRLELESGLQNSPFPRENLFAIGLNDLEIPAKYPVELNYSENIPSSNQFGYRDFDSVKGFSFPYASSNAIFPGFGDGSSSSKLHGVSGVFENRSGVPPNYFQGNGFGGTTVCGNEDANKTPKMLSGGNVERINTYGPQSSARAEGLTGEQHRVNSRVLCLLGSIPARPALAAEHPSPMNAGKGSKGSSLFPNIDGSSIRVKAEVTVRCGCTEEALSGNLGEFLYLCCYGCKYPRQELQKEPAVCGSSGLTFIFLLGVVTPLMWVFFFSMVVRLG</sequence>
<dbReference type="AlphaFoldDB" id="A0A835LL82"/>
<dbReference type="SUPFAM" id="SSF101941">
    <property type="entry name" value="NAC domain"/>
    <property type="match status" value="1"/>
</dbReference>
<evidence type="ECO:0000313" key="9">
    <source>
        <dbReference type="Proteomes" id="UP000631114"/>
    </source>
</evidence>
<keyword evidence="6" id="KW-0812">Transmembrane</keyword>
<keyword evidence="9" id="KW-1185">Reference proteome</keyword>
<dbReference type="OrthoDB" id="1882472at2759"/>
<keyword evidence="6" id="KW-0472">Membrane</keyword>
<feature type="domain" description="NAC" evidence="7">
    <location>
        <begin position="6"/>
        <end position="156"/>
    </location>
</feature>
<dbReference type="GO" id="GO:0005634">
    <property type="term" value="C:nucleus"/>
    <property type="evidence" value="ECO:0007669"/>
    <property type="project" value="UniProtKB-SubCell"/>
</dbReference>
<feature type="transmembrane region" description="Helical" evidence="6">
    <location>
        <begin position="606"/>
        <end position="629"/>
    </location>
</feature>
<gene>
    <name evidence="8" type="ORF">IFM89_001669</name>
</gene>
<keyword evidence="4" id="KW-0804">Transcription</keyword>
<organism evidence="8 9">
    <name type="scientific">Coptis chinensis</name>
    <dbReference type="NCBI Taxonomy" id="261450"/>
    <lineage>
        <taxon>Eukaryota</taxon>
        <taxon>Viridiplantae</taxon>
        <taxon>Streptophyta</taxon>
        <taxon>Embryophyta</taxon>
        <taxon>Tracheophyta</taxon>
        <taxon>Spermatophyta</taxon>
        <taxon>Magnoliopsida</taxon>
        <taxon>Ranunculales</taxon>
        <taxon>Ranunculaceae</taxon>
        <taxon>Coptidoideae</taxon>
        <taxon>Coptis</taxon>
    </lineage>
</organism>
<dbReference type="Proteomes" id="UP000631114">
    <property type="component" value="Unassembled WGS sequence"/>
</dbReference>
<comment type="caution">
    <text evidence="8">The sequence shown here is derived from an EMBL/GenBank/DDBJ whole genome shotgun (WGS) entry which is preliminary data.</text>
</comment>
<dbReference type="EMBL" id="JADFTS010000006">
    <property type="protein sequence ID" value="KAF9599723.1"/>
    <property type="molecule type" value="Genomic_DNA"/>
</dbReference>
<dbReference type="PROSITE" id="PS51005">
    <property type="entry name" value="NAC"/>
    <property type="match status" value="1"/>
</dbReference>
<accession>A0A835LL82</accession>
<dbReference type="FunFam" id="2.170.150.80:FF:000002">
    <property type="entry name" value="Nac domain-containing protein 86"/>
    <property type="match status" value="1"/>
</dbReference>
<evidence type="ECO:0000256" key="4">
    <source>
        <dbReference type="ARBA" id="ARBA00023163"/>
    </source>
</evidence>
<reference evidence="8 9" key="1">
    <citation type="submission" date="2020-10" db="EMBL/GenBank/DDBJ databases">
        <title>The Coptis chinensis genome and diversification of protoberbering-type alkaloids.</title>
        <authorList>
            <person name="Wang B."/>
            <person name="Shu S."/>
            <person name="Song C."/>
            <person name="Liu Y."/>
        </authorList>
    </citation>
    <scope>NUCLEOTIDE SEQUENCE [LARGE SCALE GENOMIC DNA]</scope>
    <source>
        <strain evidence="8">HL-2020</strain>
        <tissue evidence="8">Leaf</tissue>
    </source>
</reference>
<keyword evidence="3" id="KW-0238">DNA-binding</keyword>
<protein>
    <recommendedName>
        <fullName evidence="7">NAC domain-containing protein</fullName>
    </recommendedName>
</protein>
<dbReference type="GO" id="GO:0003677">
    <property type="term" value="F:DNA binding"/>
    <property type="evidence" value="ECO:0007669"/>
    <property type="project" value="UniProtKB-KW"/>
</dbReference>
<evidence type="ECO:0000256" key="1">
    <source>
        <dbReference type="ARBA" id="ARBA00004123"/>
    </source>
</evidence>
<dbReference type="Gene3D" id="2.170.150.80">
    <property type="entry name" value="NAC domain"/>
    <property type="match status" value="1"/>
</dbReference>
<dbReference type="PANTHER" id="PTHR31744">
    <property type="entry name" value="PROTEIN CUP-SHAPED COTYLEDON 2-RELATED"/>
    <property type="match status" value="1"/>
</dbReference>
<keyword evidence="2" id="KW-0805">Transcription regulation</keyword>